<organism evidence="1 2">
    <name type="scientific">Parvularcula lutaonensis</name>
    <dbReference type="NCBI Taxonomy" id="491923"/>
    <lineage>
        <taxon>Bacteria</taxon>
        <taxon>Pseudomonadati</taxon>
        <taxon>Pseudomonadota</taxon>
        <taxon>Alphaproteobacteria</taxon>
        <taxon>Parvularculales</taxon>
        <taxon>Parvularculaceae</taxon>
        <taxon>Parvularcula</taxon>
    </lineage>
</organism>
<protein>
    <submittedName>
        <fullName evidence="1">Uncharacterized protein</fullName>
    </submittedName>
</protein>
<comment type="caution">
    <text evidence="1">The sequence shown here is derived from an EMBL/GenBank/DDBJ whole genome shotgun (WGS) entry which is preliminary data.</text>
</comment>
<dbReference type="Proteomes" id="UP001595607">
    <property type="component" value="Unassembled WGS sequence"/>
</dbReference>
<reference evidence="2" key="1">
    <citation type="journal article" date="2019" name="Int. J. Syst. Evol. Microbiol.">
        <title>The Global Catalogue of Microorganisms (GCM) 10K type strain sequencing project: providing services to taxonomists for standard genome sequencing and annotation.</title>
        <authorList>
            <consortium name="The Broad Institute Genomics Platform"/>
            <consortium name="The Broad Institute Genome Sequencing Center for Infectious Disease"/>
            <person name="Wu L."/>
            <person name="Ma J."/>
        </authorList>
    </citation>
    <scope>NUCLEOTIDE SEQUENCE [LARGE SCALE GENOMIC DNA]</scope>
    <source>
        <strain evidence="2">KCTC 22245</strain>
    </source>
</reference>
<name>A0ABV7ME11_9PROT</name>
<evidence type="ECO:0000313" key="1">
    <source>
        <dbReference type="EMBL" id="MFC3303689.1"/>
    </source>
</evidence>
<evidence type="ECO:0000313" key="2">
    <source>
        <dbReference type="Proteomes" id="UP001595607"/>
    </source>
</evidence>
<dbReference type="EMBL" id="JBHRVA010000003">
    <property type="protein sequence ID" value="MFC3303689.1"/>
    <property type="molecule type" value="Genomic_DNA"/>
</dbReference>
<accession>A0ABV7ME11</accession>
<keyword evidence="2" id="KW-1185">Reference proteome</keyword>
<dbReference type="RefSeq" id="WP_189576468.1">
    <property type="nucleotide sequence ID" value="NZ_BMXU01000002.1"/>
</dbReference>
<gene>
    <name evidence="1" type="ORF">ACFONP_13230</name>
</gene>
<sequence length="56" mass="6185">MAQGRPFIVNTFGQVADNGKPAFGTRMMLWMMGLMAPFAPKASQSENWSFETISSL</sequence>
<proteinExistence type="predicted"/>